<feature type="signal peptide" evidence="2">
    <location>
        <begin position="1"/>
        <end position="27"/>
    </location>
</feature>
<organism evidence="3 4">
    <name type="scientific">Prorocentrum cordatum</name>
    <dbReference type="NCBI Taxonomy" id="2364126"/>
    <lineage>
        <taxon>Eukaryota</taxon>
        <taxon>Sar</taxon>
        <taxon>Alveolata</taxon>
        <taxon>Dinophyceae</taxon>
        <taxon>Prorocentrales</taxon>
        <taxon>Prorocentraceae</taxon>
        <taxon>Prorocentrum</taxon>
    </lineage>
</organism>
<feature type="compositionally biased region" description="Polar residues" evidence="1">
    <location>
        <begin position="72"/>
        <end position="82"/>
    </location>
</feature>
<evidence type="ECO:0000256" key="1">
    <source>
        <dbReference type="SAM" id="MobiDB-lite"/>
    </source>
</evidence>
<evidence type="ECO:0000313" key="4">
    <source>
        <dbReference type="Proteomes" id="UP001189429"/>
    </source>
</evidence>
<gene>
    <name evidence="3" type="ORF">PCOR1329_LOCUS44127</name>
</gene>
<keyword evidence="2" id="KW-0732">Signal</keyword>
<feature type="chain" id="PRO_5046454546" evidence="2">
    <location>
        <begin position="28"/>
        <end position="99"/>
    </location>
</feature>
<evidence type="ECO:0000313" key="3">
    <source>
        <dbReference type="EMBL" id="CAK0852198.1"/>
    </source>
</evidence>
<proteinExistence type="predicted"/>
<evidence type="ECO:0000256" key="2">
    <source>
        <dbReference type="SAM" id="SignalP"/>
    </source>
</evidence>
<reference evidence="3" key="1">
    <citation type="submission" date="2023-10" db="EMBL/GenBank/DDBJ databases">
        <authorList>
            <person name="Chen Y."/>
            <person name="Shah S."/>
            <person name="Dougan E. K."/>
            <person name="Thang M."/>
            <person name="Chan C."/>
        </authorList>
    </citation>
    <scope>NUCLEOTIDE SEQUENCE [LARGE SCALE GENOMIC DNA]</scope>
</reference>
<keyword evidence="4" id="KW-1185">Reference proteome</keyword>
<name>A0ABN9U0L1_9DINO</name>
<comment type="caution">
    <text evidence="3">The sequence shown here is derived from an EMBL/GenBank/DDBJ whole genome shotgun (WGS) entry which is preliminary data.</text>
</comment>
<accession>A0ABN9U0L1</accession>
<feature type="region of interest" description="Disordered" evidence="1">
    <location>
        <begin position="72"/>
        <end position="99"/>
    </location>
</feature>
<dbReference type="EMBL" id="CAUYUJ010015301">
    <property type="protein sequence ID" value="CAK0852198.1"/>
    <property type="molecule type" value="Genomic_DNA"/>
</dbReference>
<sequence>MRARRQPCLRGCLPLWAAACAAARASAEETLVEVSLIQLSAHAASEAASEARESAAVYEAVAAALRTAPCLTRSTSGSSWPRSRTRPPERARVLVPPVE</sequence>
<protein>
    <submittedName>
        <fullName evidence="3">Uncharacterized protein</fullName>
    </submittedName>
</protein>
<dbReference type="Proteomes" id="UP001189429">
    <property type="component" value="Unassembled WGS sequence"/>
</dbReference>